<gene>
    <name evidence="7" type="ORF">RHOBADRAFT_11754</name>
</gene>
<dbReference type="PANTHER" id="PTHR45705">
    <property type="entry name" value="FI20236P1"/>
    <property type="match status" value="1"/>
</dbReference>
<dbReference type="InterPro" id="IPR038508">
    <property type="entry name" value="ArfGAP_dom_sf"/>
</dbReference>
<dbReference type="GO" id="GO:0005096">
    <property type="term" value="F:GTPase activator activity"/>
    <property type="evidence" value="ECO:0007669"/>
    <property type="project" value="UniProtKB-KW"/>
</dbReference>
<evidence type="ECO:0000256" key="5">
    <source>
        <dbReference type="PROSITE-ProRule" id="PRU00288"/>
    </source>
</evidence>
<keyword evidence="2" id="KW-0479">Metal-binding</keyword>
<dbReference type="PANTHER" id="PTHR45705:SF14">
    <property type="entry name" value="ARF-GAP DOMAIN-CONTAINING PROTEIN"/>
    <property type="match status" value="1"/>
</dbReference>
<dbReference type="CDD" id="cd08204">
    <property type="entry name" value="ArfGap"/>
    <property type="match status" value="1"/>
</dbReference>
<dbReference type="GeneID" id="28972510"/>
<dbReference type="EMBL" id="KQ474074">
    <property type="protein sequence ID" value="KPV77847.1"/>
    <property type="molecule type" value="Genomic_DNA"/>
</dbReference>
<feature type="non-terminal residue" evidence="7">
    <location>
        <position position="110"/>
    </location>
</feature>
<dbReference type="FunFam" id="1.10.220.150:FF:000009">
    <property type="entry name" value="stromal membrane-associated protein 1 isoform X1"/>
    <property type="match status" value="1"/>
</dbReference>
<keyword evidence="8" id="KW-1185">Reference proteome</keyword>
<dbReference type="Proteomes" id="UP000053890">
    <property type="component" value="Unassembled WGS sequence"/>
</dbReference>
<dbReference type="InterPro" id="IPR037278">
    <property type="entry name" value="ARFGAP/RecO"/>
</dbReference>
<accession>A0A194SB68</accession>
<organism evidence="7 8">
    <name type="scientific">Rhodotorula graminis (strain WP1)</name>
    <dbReference type="NCBI Taxonomy" id="578459"/>
    <lineage>
        <taxon>Eukaryota</taxon>
        <taxon>Fungi</taxon>
        <taxon>Dikarya</taxon>
        <taxon>Basidiomycota</taxon>
        <taxon>Pucciniomycotina</taxon>
        <taxon>Microbotryomycetes</taxon>
        <taxon>Sporidiobolales</taxon>
        <taxon>Sporidiobolaceae</taxon>
        <taxon>Rhodotorula</taxon>
    </lineage>
</organism>
<dbReference type="InterPro" id="IPR051718">
    <property type="entry name" value="ARF_GTPase-activating"/>
</dbReference>
<evidence type="ECO:0000256" key="3">
    <source>
        <dbReference type="ARBA" id="ARBA00022771"/>
    </source>
</evidence>
<name>A0A194SB68_RHOGW</name>
<evidence type="ECO:0000259" key="6">
    <source>
        <dbReference type="PROSITE" id="PS50115"/>
    </source>
</evidence>
<sequence length="110" mass="12786">MSERYRQSATETKANQQILHALIRDHPHNKVCADCKRNDARWASVNLGIFVCLRCSGIHRGLGVHISRVRSIDLDTWTQTHIDTMRRWGNHRANLYWEAHLKPGHLPPDQ</sequence>
<dbReference type="InterPro" id="IPR001164">
    <property type="entry name" value="ArfGAP_dom"/>
</dbReference>
<dbReference type="GO" id="GO:0005737">
    <property type="term" value="C:cytoplasm"/>
    <property type="evidence" value="ECO:0007669"/>
    <property type="project" value="TreeGrafter"/>
</dbReference>
<proteinExistence type="predicted"/>
<reference evidence="7 8" key="1">
    <citation type="journal article" date="2015" name="Front. Microbiol.">
        <title>Genome sequence of the plant growth promoting endophytic yeast Rhodotorula graminis WP1.</title>
        <authorList>
            <person name="Firrincieli A."/>
            <person name="Otillar R."/>
            <person name="Salamov A."/>
            <person name="Schmutz J."/>
            <person name="Khan Z."/>
            <person name="Redman R.S."/>
            <person name="Fleck N.D."/>
            <person name="Lindquist E."/>
            <person name="Grigoriev I.V."/>
            <person name="Doty S.L."/>
        </authorList>
    </citation>
    <scope>NUCLEOTIDE SEQUENCE [LARGE SCALE GENOMIC DNA]</scope>
    <source>
        <strain evidence="7 8">WP1</strain>
    </source>
</reference>
<feature type="domain" description="Arf-GAP" evidence="6">
    <location>
        <begin position="17"/>
        <end position="110"/>
    </location>
</feature>
<evidence type="ECO:0000256" key="4">
    <source>
        <dbReference type="ARBA" id="ARBA00022833"/>
    </source>
</evidence>
<dbReference type="STRING" id="578459.A0A194SB68"/>
<evidence type="ECO:0000313" key="8">
    <source>
        <dbReference type="Proteomes" id="UP000053890"/>
    </source>
</evidence>
<dbReference type="Gene3D" id="1.10.220.150">
    <property type="entry name" value="Arf GTPase activating protein"/>
    <property type="match status" value="1"/>
</dbReference>
<evidence type="ECO:0000256" key="1">
    <source>
        <dbReference type="ARBA" id="ARBA00022468"/>
    </source>
</evidence>
<dbReference type="Pfam" id="PF01412">
    <property type="entry name" value="ArfGap"/>
    <property type="match status" value="1"/>
</dbReference>
<dbReference type="OMA" id="PKPNWAS"/>
<dbReference type="RefSeq" id="XP_018273896.1">
    <property type="nucleotide sequence ID" value="XM_018412061.1"/>
</dbReference>
<keyword evidence="4" id="KW-0862">Zinc</keyword>
<evidence type="ECO:0000256" key="2">
    <source>
        <dbReference type="ARBA" id="ARBA00022723"/>
    </source>
</evidence>
<protein>
    <recommendedName>
        <fullName evidence="6">Arf-GAP domain-containing protein</fullName>
    </recommendedName>
</protein>
<dbReference type="SMART" id="SM00105">
    <property type="entry name" value="ArfGap"/>
    <property type="match status" value="1"/>
</dbReference>
<dbReference type="GO" id="GO:0008270">
    <property type="term" value="F:zinc ion binding"/>
    <property type="evidence" value="ECO:0007669"/>
    <property type="project" value="UniProtKB-KW"/>
</dbReference>
<dbReference type="SUPFAM" id="SSF57863">
    <property type="entry name" value="ArfGap/RecO-like zinc finger"/>
    <property type="match status" value="1"/>
</dbReference>
<evidence type="ECO:0000313" key="7">
    <source>
        <dbReference type="EMBL" id="KPV77847.1"/>
    </source>
</evidence>
<keyword evidence="1" id="KW-0343">GTPase activation</keyword>
<dbReference type="PRINTS" id="PR00405">
    <property type="entry name" value="REVINTRACTNG"/>
</dbReference>
<dbReference type="AlphaFoldDB" id="A0A194SB68"/>
<dbReference type="OrthoDB" id="10266696at2759"/>
<dbReference type="PROSITE" id="PS50115">
    <property type="entry name" value="ARFGAP"/>
    <property type="match status" value="1"/>
</dbReference>
<keyword evidence="3 5" id="KW-0863">Zinc-finger</keyword>